<feature type="compositionally biased region" description="Basic and acidic residues" evidence="5">
    <location>
        <begin position="704"/>
        <end position="716"/>
    </location>
</feature>
<dbReference type="GeneID" id="16072536"/>
<evidence type="ECO:0000313" key="8">
    <source>
        <dbReference type="EMBL" id="EGD75519.1"/>
    </source>
</evidence>
<feature type="domain" description="Fibronectin type-III" evidence="7">
    <location>
        <begin position="1034"/>
        <end position="1125"/>
    </location>
</feature>
<feature type="coiled-coil region" evidence="4">
    <location>
        <begin position="25"/>
        <end position="263"/>
    </location>
</feature>
<keyword evidence="9" id="KW-1185">Reference proteome</keyword>
<feature type="region of interest" description="Disordered" evidence="5">
    <location>
        <begin position="1320"/>
        <end position="1362"/>
    </location>
</feature>
<dbReference type="InterPro" id="IPR035753">
    <property type="entry name" value="RIM-BP_SH3_2"/>
</dbReference>
<keyword evidence="4" id="KW-0175">Coiled coil</keyword>
<feature type="compositionally biased region" description="Low complexity" evidence="5">
    <location>
        <begin position="1320"/>
        <end position="1349"/>
    </location>
</feature>
<feature type="region of interest" description="Disordered" evidence="5">
    <location>
        <begin position="279"/>
        <end position="299"/>
    </location>
</feature>
<dbReference type="Pfam" id="PF07653">
    <property type="entry name" value="SH3_2"/>
    <property type="match status" value="2"/>
</dbReference>
<dbReference type="PRINTS" id="PR00452">
    <property type="entry name" value="SH3DOMAIN"/>
</dbReference>
<dbReference type="STRING" id="946362.F2UFF1"/>
<organism evidence="9">
    <name type="scientific">Salpingoeca rosetta (strain ATCC 50818 / BSB-021)</name>
    <dbReference type="NCBI Taxonomy" id="946362"/>
    <lineage>
        <taxon>Eukaryota</taxon>
        <taxon>Choanoflagellata</taxon>
        <taxon>Craspedida</taxon>
        <taxon>Salpingoecidae</taxon>
        <taxon>Salpingoeca</taxon>
    </lineage>
</organism>
<feature type="compositionally biased region" description="Basic and acidic residues" evidence="5">
    <location>
        <begin position="433"/>
        <end position="473"/>
    </location>
</feature>
<dbReference type="InterPro" id="IPR036116">
    <property type="entry name" value="FN3_sf"/>
</dbReference>
<dbReference type="Pfam" id="PF00041">
    <property type="entry name" value="fn3"/>
    <property type="match status" value="1"/>
</dbReference>
<dbReference type="InterPro" id="IPR036028">
    <property type="entry name" value="SH3-like_dom_sf"/>
</dbReference>
<feature type="region of interest" description="Disordered" evidence="5">
    <location>
        <begin position="697"/>
        <end position="725"/>
    </location>
</feature>
<dbReference type="FunFam" id="2.30.30.40:FF:000016">
    <property type="entry name" value="RIMS-binding protein 2 isoform X2"/>
    <property type="match status" value="1"/>
</dbReference>
<dbReference type="CDD" id="cd11851">
    <property type="entry name" value="SH3_RIM-BP"/>
    <property type="match status" value="1"/>
</dbReference>
<dbReference type="Gene3D" id="1.10.287.1490">
    <property type="match status" value="1"/>
</dbReference>
<dbReference type="RefSeq" id="XP_004991976.1">
    <property type="nucleotide sequence ID" value="XM_004991919.1"/>
</dbReference>
<dbReference type="eggNOG" id="KOG3632">
    <property type="taxonomic scope" value="Eukaryota"/>
</dbReference>
<feature type="compositionally biased region" description="Basic residues" evidence="5">
    <location>
        <begin position="1350"/>
        <end position="1362"/>
    </location>
</feature>
<feature type="domain" description="SH3" evidence="6">
    <location>
        <begin position="1142"/>
        <end position="1209"/>
    </location>
</feature>
<dbReference type="PANTHER" id="PTHR14234:SF19">
    <property type="entry name" value="RIM-BINDING PROTEIN, ISOFORM F"/>
    <property type="match status" value="1"/>
</dbReference>
<gene>
    <name evidence="8" type="ORF">PTSG_06590</name>
</gene>
<dbReference type="SUPFAM" id="SSF49265">
    <property type="entry name" value="Fibronectin type III"/>
    <property type="match status" value="1"/>
</dbReference>
<evidence type="ECO:0000256" key="4">
    <source>
        <dbReference type="SAM" id="Coils"/>
    </source>
</evidence>
<evidence type="ECO:0000256" key="5">
    <source>
        <dbReference type="SAM" id="MobiDB-lite"/>
    </source>
</evidence>
<proteinExistence type="inferred from homology"/>
<evidence type="ECO:0000259" key="6">
    <source>
        <dbReference type="PROSITE" id="PS50002"/>
    </source>
</evidence>
<dbReference type="CDD" id="cd12012">
    <property type="entry name" value="SH3_RIM-BP_2"/>
    <property type="match status" value="1"/>
</dbReference>
<dbReference type="PROSITE" id="PS50002">
    <property type="entry name" value="SH3"/>
    <property type="match status" value="3"/>
</dbReference>
<evidence type="ECO:0000256" key="3">
    <source>
        <dbReference type="PROSITE-ProRule" id="PRU00192"/>
    </source>
</evidence>
<evidence type="ECO:0000256" key="1">
    <source>
        <dbReference type="ARBA" id="ARBA00010749"/>
    </source>
</evidence>
<feature type="region of interest" description="Disordered" evidence="5">
    <location>
        <begin position="407"/>
        <end position="490"/>
    </location>
</feature>
<keyword evidence="2 3" id="KW-0728">SH3 domain</keyword>
<evidence type="ECO:0000259" key="7">
    <source>
        <dbReference type="PROSITE" id="PS50853"/>
    </source>
</evidence>
<comment type="similarity">
    <text evidence="1">Belongs to the RIMBP family.</text>
</comment>
<dbReference type="CDD" id="cd00063">
    <property type="entry name" value="FN3"/>
    <property type="match status" value="1"/>
</dbReference>
<reference evidence="8" key="1">
    <citation type="submission" date="2009-08" db="EMBL/GenBank/DDBJ databases">
        <title>Annotation of Salpingoeca rosetta.</title>
        <authorList>
            <consortium name="The Broad Institute Genome Sequencing Platform"/>
            <person name="Russ C."/>
            <person name="Cuomo C."/>
            <person name="Burger G."/>
            <person name="Gray M.W."/>
            <person name="Holland P.W.H."/>
            <person name="King N."/>
            <person name="Lang F.B.F."/>
            <person name="Roger A.J."/>
            <person name="Ruiz-Trillo I."/>
            <person name="Young S.K."/>
            <person name="Zeng Q."/>
            <person name="Gargeya S."/>
            <person name="Alvarado L."/>
            <person name="Berlin A."/>
            <person name="Chapman S.B."/>
            <person name="Chen Z."/>
            <person name="Freedman E."/>
            <person name="Gellesch M."/>
            <person name="Goldberg J."/>
            <person name="Griggs A."/>
            <person name="Gujja S."/>
            <person name="Heilman E."/>
            <person name="Heiman D."/>
            <person name="Howarth C."/>
            <person name="Mehta T."/>
            <person name="Neiman D."/>
            <person name="Pearson M."/>
            <person name="Roberts A."/>
            <person name="Saif S."/>
            <person name="Shea T."/>
            <person name="Shenoy N."/>
            <person name="Sisk P."/>
            <person name="Stolte C."/>
            <person name="Sykes S."/>
            <person name="White J."/>
            <person name="Yandava C."/>
            <person name="Haas B."/>
            <person name="Nusbaum C."/>
            <person name="Birren B."/>
        </authorList>
    </citation>
    <scope>NUCLEOTIDE SEQUENCE [LARGE SCALE GENOMIC DNA]</scope>
    <source>
        <strain evidence="8">ATCC 50818</strain>
    </source>
</reference>
<feature type="compositionally biased region" description="Basic and acidic residues" evidence="5">
    <location>
        <begin position="785"/>
        <end position="903"/>
    </location>
</feature>
<dbReference type="PROSITE" id="PS50853">
    <property type="entry name" value="FN3"/>
    <property type="match status" value="1"/>
</dbReference>
<feature type="region of interest" description="Disordered" evidence="5">
    <location>
        <begin position="739"/>
        <end position="919"/>
    </location>
</feature>
<dbReference type="PANTHER" id="PTHR14234">
    <property type="entry name" value="RIM BINDING PROTEIN-RELATED"/>
    <property type="match status" value="1"/>
</dbReference>
<dbReference type="EMBL" id="GL832972">
    <property type="protein sequence ID" value="EGD75519.1"/>
    <property type="molecule type" value="Genomic_DNA"/>
</dbReference>
<dbReference type="InterPro" id="IPR003961">
    <property type="entry name" value="FN3_dom"/>
</dbReference>
<dbReference type="Proteomes" id="UP000007799">
    <property type="component" value="Unassembled WGS sequence"/>
</dbReference>
<dbReference type="InterPro" id="IPR001452">
    <property type="entry name" value="SH3_domain"/>
</dbReference>
<dbReference type="KEGG" id="sre:PTSG_06590"/>
<protein>
    <submittedName>
        <fullName evidence="8">Uncharacterized protein</fullName>
    </submittedName>
</protein>
<feature type="domain" description="SH3" evidence="6">
    <location>
        <begin position="920"/>
        <end position="989"/>
    </location>
</feature>
<feature type="domain" description="SH3" evidence="6">
    <location>
        <begin position="1246"/>
        <end position="1315"/>
    </location>
</feature>
<dbReference type="Gene3D" id="2.60.40.10">
    <property type="entry name" value="Immunoglobulins"/>
    <property type="match status" value="1"/>
</dbReference>
<dbReference type="Gene3D" id="6.10.140.920">
    <property type="match status" value="1"/>
</dbReference>
<dbReference type="OrthoDB" id="4158657at2759"/>
<dbReference type="InParanoid" id="F2UFF1"/>
<dbReference type="Gene3D" id="2.30.30.40">
    <property type="entry name" value="SH3 Domains"/>
    <property type="match status" value="3"/>
</dbReference>
<dbReference type="SUPFAM" id="SSF50044">
    <property type="entry name" value="SH3-domain"/>
    <property type="match status" value="3"/>
</dbReference>
<accession>F2UFF1</accession>
<sequence>MSLTASSHRTSIVERTALVDSMHRAESLKRSNQAMRDRIMELRNALRTEQKQSQQAHKEKVAAVHETRQLSEMEQNQRLLQQETKLLKERAQEIKRLKEDLERKRQREVEEIIRQRDEAEAARHRQMQQERLEAENALREEVKKETAAEVESRLGGEISSLQRALLDTEQQLARLERLYDAKCKHDAEKAEQIKDLRQQHLEELNKIRKDNNASLKNEMSEFRQKEREIRDLQTELSALRRNYDRLSAEKSRVEEDMQRYKTADSLSKRTPKKLMPAIGQYDPANHGPDPTVKRARTPSKADAAELRKLKAKAGDQARDIRRLNARVHELEALLEKQRAEAAVAAVSPAKSTAASPGKNVEDLTRKVRNLTNQLRRDKQQLKDLQSENFKLKNKNDAVNQELQKTRQLLQKAESSARALRAKKTQIPTPTKPQPEDKRLERRVAELERMLSERTEQVDSLRRSKSKADTDNKRLASRAEAAENKAKQAETSAAKAMKQLESMKAAAETSAARRAEATDLKAMIRSHEDTIRQLNRELLKAQQQFTQLARANPANSAAIVDLQSKYDALRATVDMDADTATLATRNAELSADVSRLQEQAAAVAPLKQQNEALTAQVADLKATVEQLEEAVEEAQQGASQQETVTALEAKVAALEDEVAALNGDLAAAETKASEDRQQAQDTLAQTEARLRDEIASLEEQLQSAESERAAAHTRADDAQQEADTLRSQLEDMQAALNKAEADKAEAVAAAGAVSPTVEEAPVSPTHRDETAAAAVAAARARRGSKLKQDKAQLEARKREEEEKRKREEEEEAELLRKEKEEQDRLQREREEEEEQQRKREEEEAKAEAERLQREKEEEEERLEREKEEAERIQKEKDEQERLAREREEQEQRKREEEEEQRKRDEEEEVVEPLQLPPASQRPNMFWRALYDYDPLVSSPNDFGADEELTLIAGTIIGTFGEMDEDGFYIGENEDGQRGLVPSNFLGELTPEEEEEARALMGEEAAATGSAAVNEAMQTGEEKEGEGEAKADALLPPDELALSDLRPDCAVVTWKLPLNLNPVDHYVVQMNDQHVAEIVDPTCTIAQIEEAYQPGETYTVQVVSVGYEGEKSEPSRPLTFICPTPEAQADAGVSLAEAAAEGQQPVRLFVALYDYDPETMSPNDAFEDELELKEGMVIKVLGDVGEDGFFLAEHNGRQGLVPSNFVEELNPETVSEFTDTADFVSQADSADVQEAEDEPETALQADVGVGTLVRALYDYLPEELSPNDDIAEELSFHMHDLMRVVEPRDDDGFFKCEHIQSARQGYVPGNFIAPVPEEELEAANNTTAASSAAQGNSAAHAGSTASSTTSSTKKKGFFKVFSKR</sequence>
<dbReference type="InterPro" id="IPR040325">
    <property type="entry name" value="RIMBP1/2/3"/>
</dbReference>
<dbReference type="InterPro" id="IPR013783">
    <property type="entry name" value="Ig-like_fold"/>
</dbReference>
<dbReference type="SMART" id="SM00326">
    <property type="entry name" value="SH3"/>
    <property type="match status" value="3"/>
</dbReference>
<evidence type="ECO:0000256" key="2">
    <source>
        <dbReference type="ARBA" id="ARBA00022443"/>
    </source>
</evidence>
<dbReference type="OMA" id="ETMSPND"/>
<evidence type="ECO:0000313" key="9">
    <source>
        <dbReference type="Proteomes" id="UP000007799"/>
    </source>
</evidence>
<name>F2UFF1_SALR5</name>